<evidence type="ECO:0000313" key="3">
    <source>
        <dbReference type="Proteomes" id="UP000245119"/>
    </source>
</evidence>
<keyword evidence="3" id="KW-1185">Reference proteome</keyword>
<dbReference type="EMBL" id="PZQS01000001">
    <property type="protein sequence ID" value="PVD38730.1"/>
    <property type="molecule type" value="Genomic_DNA"/>
</dbReference>
<reference evidence="2 3" key="1">
    <citation type="submission" date="2018-04" db="EMBL/GenBank/DDBJ databases">
        <title>The genome of golden apple snail Pomacea canaliculata provides insight into stress tolerance and invasive adaptation.</title>
        <authorList>
            <person name="Liu C."/>
            <person name="Liu B."/>
            <person name="Ren Y."/>
            <person name="Zhang Y."/>
            <person name="Wang H."/>
            <person name="Li S."/>
            <person name="Jiang F."/>
            <person name="Yin L."/>
            <person name="Zhang G."/>
            <person name="Qian W."/>
            <person name="Fan W."/>
        </authorList>
    </citation>
    <scope>NUCLEOTIDE SEQUENCE [LARGE SCALE GENOMIC DNA]</scope>
    <source>
        <strain evidence="2">SZHN2017</strain>
        <tissue evidence="2">Muscle</tissue>
    </source>
</reference>
<evidence type="ECO:0000256" key="1">
    <source>
        <dbReference type="SAM" id="MobiDB-lite"/>
    </source>
</evidence>
<feature type="compositionally biased region" description="Low complexity" evidence="1">
    <location>
        <begin position="129"/>
        <end position="195"/>
    </location>
</feature>
<evidence type="ECO:0000313" key="2">
    <source>
        <dbReference type="EMBL" id="PVD38730.1"/>
    </source>
</evidence>
<protein>
    <submittedName>
        <fullName evidence="2">Uncharacterized protein</fullName>
    </submittedName>
</protein>
<dbReference type="Gene3D" id="2.160.20.80">
    <property type="entry name" value="E3 ubiquitin-protein ligase SopA"/>
    <property type="match status" value="1"/>
</dbReference>
<proteinExistence type="predicted"/>
<feature type="compositionally biased region" description="Basic and acidic residues" evidence="1">
    <location>
        <begin position="30"/>
        <end position="41"/>
    </location>
</feature>
<accession>A0A2T7PZA1</accession>
<name>A0A2T7PZA1_POMCA</name>
<feature type="region of interest" description="Disordered" evidence="1">
    <location>
        <begin position="123"/>
        <end position="195"/>
    </location>
</feature>
<comment type="caution">
    <text evidence="2">The sequence shown here is derived from an EMBL/GenBank/DDBJ whole genome shotgun (WGS) entry which is preliminary data.</text>
</comment>
<gene>
    <name evidence="2" type="ORF">C0Q70_01352</name>
</gene>
<feature type="region of interest" description="Disordered" evidence="1">
    <location>
        <begin position="21"/>
        <end position="41"/>
    </location>
</feature>
<organism evidence="2 3">
    <name type="scientific">Pomacea canaliculata</name>
    <name type="common">Golden apple snail</name>
    <dbReference type="NCBI Taxonomy" id="400727"/>
    <lineage>
        <taxon>Eukaryota</taxon>
        <taxon>Metazoa</taxon>
        <taxon>Spiralia</taxon>
        <taxon>Lophotrochozoa</taxon>
        <taxon>Mollusca</taxon>
        <taxon>Gastropoda</taxon>
        <taxon>Caenogastropoda</taxon>
        <taxon>Architaenioglossa</taxon>
        <taxon>Ampullarioidea</taxon>
        <taxon>Ampullariidae</taxon>
        <taxon>Pomacea</taxon>
    </lineage>
</organism>
<sequence length="241" mass="26561">MASQIETTTEIRADIVVYSADGGDSRKKRPDAIRQKGKGWQEGRSQRFVVITRGEDGEGEAGTSVETAMPTASLCRHTSTDEDGERQALLACLHRRFRGQAKDTTKHSKQWMLTGVSSLTHGHEREDYTNTSHANTSHANTSHANTSHTNTSHANTSHANTSHTISHTNTSHTNTSHTISHTNTSHTNISHTNTSHTNISHTISYANTSHTNTSHTNTALSTPTLYTSSYQFIFRSLYFDV</sequence>
<dbReference type="Proteomes" id="UP000245119">
    <property type="component" value="Linkage Group LG1"/>
</dbReference>
<dbReference type="AlphaFoldDB" id="A0A2T7PZA1"/>